<gene>
    <name evidence="5" type="ORF">ERUC_LOCUS9529</name>
</gene>
<feature type="transmembrane region" description="Helical" evidence="3">
    <location>
        <begin position="97"/>
        <end position="120"/>
    </location>
</feature>
<evidence type="ECO:0000256" key="3">
    <source>
        <dbReference type="SAM" id="Phobius"/>
    </source>
</evidence>
<dbReference type="Pfam" id="PF02705">
    <property type="entry name" value="K_trans"/>
    <property type="match status" value="2"/>
</dbReference>
<comment type="caution">
    <text evidence="5">The sequence shown here is derived from an EMBL/GenBank/DDBJ whole genome shotgun (WGS) entry which is preliminary data.</text>
</comment>
<feature type="transmembrane region" description="Helical" evidence="3">
    <location>
        <begin position="233"/>
        <end position="256"/>
    </location>
</feature>
<sequence length="299" mass="32899">MLLPLIIPGSLLIRLAVPCPELERSLNLKEKLENSLILKKLLLVLVLAGTAMVIADGVVTPAMSDQVVMISVAFLVILFSLQKYGTSKMGLVVGPALLIWFCCLAGIGIHNLLKYLFSFCMHFCSNFCNVDLFIRCCFLQLTFVCLVLPCLMLGYMGQAAYLMENHADASQAFYSSIPGAAFWPVLFVANVAALIASRTMTTATFSCIKQSTALGCFPRLKIIHTSRKFMGQIYIPVLNWFLLAVCLVVVCSISSINEIGNAYGMAELGVMMTTTILVTLTHPLNPLYLKQSKAWRESF</sequence>
<feature type="domain" description="K+ potassium transporter integral membrane" evidence="4">
    <location>
        <begin position="34"/>
        <end position="114"/>
    </location>
</feature>
<feature type="transmembrane region" description="Helical" evidence="3">
    <location>
        <begin position="176"/>
        <end position="196"/>
    </location>
</feature>
<feature type="transmembrane region" description="Helical" evidence="3">
    <location>
        <begin position="67"/>
        <end position="85"/>
    </location>
</feature>
<name>A0ABC8JCN1_ERUVS</name>
<dbReference type="GO" id="GO:0005886">
    <property type="term" value="C:plasma membrane"/>
    <property type="evidence" value="ECO:0007669"/>
    <property type="project" value="UniProtKB-SubCell"/>
</dbReference>
<dbReference type="Proteomes" id="UP001642260">
    <property type="component" value="Unassembled WGS sequence"/>
</dbReference>
<feature type="domain" description="K+ potassium transporter integral membrane" evidence="4">
    <location>
        <begin position="140"/>
        <end position="281"/>
    </location>
</feature>
<proteinExistence type="inferred from homology"/>
<reference evidence="5 6" key="1">
    <citation type="submission" date="2022-03" db="EMBL/GenBank/DDBJ databases">
        <authorList>
            <person name="Macdonald S."/>
            <person name="Ahmed S."/>
            <person name="Newling K."/>
        </authorList>
    </citation>
    <scope>NUCLEOTIDE SEQUENCE [LARGE SCALE GENOMIC DNA]</scope>
</reference>
<evidence type="ECO:0000256" key="1">
    <source>
        <dbReference type="ARBA" id="ARBA00004651"/>
    </source>
</evidence>
<evidence type="ECO:0000313" key="5">
    <source>
        <dbReference type="EMBL" id="CAH8322124.1"/>
    </source>
</evidence>
<organism evidence="5 6">
    <name type="scientific">Eruca vesicaria subsp. sativa</name>
    <name type="common">Garden rocket</name>
    <name type="synonym">Eruca sativa</name>
    <dbReference type="NCBI Taxonomy" id="29727"/>
    <lineage>
        <taxon>Eukaryota</taxon>
        <taxon>Viridiplantae</taxon>
        <taxon>Streptophyta</taxon>
        <taxon>Embryophyta</taxon>
        <taxon>Tracheophyta</taxon>
        <taxon>Spermatophyta</taxon>
        <taxon>Magnoliopsida</taxon>
        <taxon>eudicotyledons</taxon>
        <taxon>Gunneridae</taxon>
        <taxon>Pentapetalae</taxon>
        <taxon>rosids</taxon>
        <taxon>malvids</taxon>
        <taxon>Brassicales</taxon>
        <taxon>Brassicaceae</taxon>
        <taxon>Brassiceae</taxon>
        <taxon>Eruca</taxon>
    </lineage>
</organism>
<feature type="transmembrane region" description="Helical" evidence="3">
    <location>
        <begin position="268"/>
        <end position="289"/>
    </location>
</feature>
<evidence type="ECO:0000256" key="2">
    <source>
        <dbReference type="ARBA" id="ARBA00008440"/>
    </source>
</evidence>
<protein>
    <recommendedName>
        <fullName evidence="4">K+ potassium transporter integral membrane domain-containing protein</fullName>
    </recommendedName>
</protein>
<dbReference type="EMBL" id="CAKOAT010097265">
    <property type="protein sequence ID" value="CAH8322124.1"/>
    <property type="molecule type" value="Genomic_DNA"/>
</dbReference>
<dbReference type="PANTHER" id="PTHR30540">
    <property type="entry name" value="OSMOTIC STRESS POTASSIUM TRANSPORTER"/>
    <property type="match status" value="1"/>
</dbReference>
<dbReference type="AlphaFoldDB" id="A0ABC8JCN1"/>
<keyword evidence="6" id="KW-1185">Reference proteome</keyword>
<evidence type="ECO:0000259" key="4">
    <source>
        <dbReference type="Pfam" id="PF02705"/>
    </source>
</evidence>
<comment type="subcellular location">
    <subcellularLocation>
        <location evidence="1">Cell membrane</location>
        <topology evidence="1">Multi-pass membrane protein</topology>
    </subcellularLocation>
</comment>
<evidence type="ECO:0000313" key="6">
    <source>
        <dbReference type="Proteomes" id="UP001642260"/>
    </source>
</evidence>
<comment type="similarity">
    <text evidence="2">Belongs to the HAK/KUP transporter (TC 2.A.72.3) family.</text>
</comment>
<dbReference type="InterPro" id="IPR003855">
    <property type="entry name" value="K+_transporter"/>
</dbReference>
<keyword evidence="3" id="KW-1133">Transmembrane helix</keyword>
<keyword evidence="3" id="KW-0472">Membrane</keyword>
<dbReference type="InterPro" id="IPR053951">
    <property type="entry name" value="K_trans_N"/>
</dbReference>
<keyword evidence="3" id="KW-0812">Transmembrane</keyword>
<feature type="transmembrane region" description="Helical" evidence="3">
    <location>
        <begin position="132"/>
        <end position="156"/>
    </location>
</feature>
<dbReference type="PANTHER" id="PTHR30540:SF8">
    <property type="entry name" value="POTASSIUM TRANSPORTER 7"/>
    <property type="match status" value="1"/>
</dbReference>
<accession>A0ABC8JCN1</accession>
<feature type="transmembrane region" description="Helical" evidence="3">
    <location>
        <begin position="40"/>
        <end position="60"/>
    </location>
</feature>